<dbReference type="InterPro" id="IPR050229">
    <property type="entry name" value="GlpE_sulfurtransferase"/>
</dbReference>
<dbReference type="InterPro" id="IPR036873">
    <property type="entry name" value="Rhodanese-like_dom_sf"/>
</dbReference>
<dbReference type="PANTHER" id="PTHR43031:SF1">
    <property type="entry name" value="PYRIDINE NUCLEOTIDE-DISULPHIDE OXIDOREDUCTASE"/>
    <property type="match status" value="1"/>
</dbReference>
<organism evidence="3 4">
    <name type="scientific">Pseudanabaena galeata UHCC 0370</name>
    <dbReference type="NCBI Taxonomy" id="3110310"/>
    <lineage>
        <taxon>Bacteria</taxon>
        <taxon>Bacillati</taxon>
        <taxon>Cyanobacteriota</taxon>
        <taxon>Cyanophyceae</taxon>
        <taxon>Pseudanabaenales</taxon>
        <taxon>Pseudanabaenaceae</taxon>
        <taxon>Pseudanabaena</taxon>
    </lineage>
</organism>
<name>A0ABU5TQN1_9CYAN</name>
<sequence length="117" mass="13087">MKPKSANKKQTSQPLTPSPLSPSQLKSRQSQLMVVDVRGWFEYFMGHIAGAKRMSRDRILKEIPQDQAIAITCLSGHRSDMAAQWLVAQGYSKVYSLRGGLLAWQSAGYAVHRGNQR</sequence>
<dbReference type="RefSeq" id="WP_323263606.1">
    <property type="nucleotide sequence ID" value="NZ_JAYGIE010000144.1"/>
</dbReference>
<evidence type="ECO:0000313" key="3">
    <source>
        <dbReference type="EMBL" id="MEA5480655.1"/>
    </source>
</evidence>
<dbReference type="PANTHER" id="PTHR43031">
    <property type="entry name" value="FAD-DEPENDENT OXIDOREDUCTASE"/>
    <property type="match status" value="1"/>
</dbReference>
<dbReference type="PROSITE" id="PS50206">
    <property type="entry name" value="RHODANESE_3"/>
    <property type="match status" value="1"/>
</dbReference>
<evidence type="ECO:0000256" key="1">
    <source>
        <dbReference type="SAM" id="MobiDB-lite"/>
    </source>
</evidence>
<dbReference type="SMART" id="SM00450">
    <property type="entry name" value="RHOD"/>
    <property type="match status" value="1"/>
</dbReference>
<dbReference type="InterPro" id="IPR001763">
    <property type="entry name" value="Rhodanese-like_dom"/>
</dbReference>
<dbReference type="Pfam" id="PF00581">
    <property type="entry name" value="Rhodanese"/>
    <property type="match status" value="1"/>
</dbReference>
<proteinExistence type="predicted"/>
<gene>
    <name evidence="3" type="ORF">VB774_23725</name>
</gene>
<accession>A0ABU5TQN1</accession>
<feature type="domain" description="Rhodanese" evidence="2">
    <location>
        <begin position="28"/>
        <end position="113"/>
    </location>
</feature>
<feature type="region of interest" description="Disordered" evidence="1">
    <location>
        <begin position="1"/>
        <end position="27"/>
    </location>
</feature>
<dbReference type="SUPFAM" id="SSF52821">
    <property type="entry name" value="Rhodanese/Cell cycle control phosphatase"/>
    <property type="match status" value="1"/>
</dbReference>
<protein>
    <submittedName>
        <fullName evidence="3">Rhodanese-like domain-containing protein</fullName>
    </submittedName>
</protein>
<dbReference type="CDD" id="cd00158">
    <property type="entry name" value="RHOD"/>
    <property type="match status" value="1"/>
</dbReference>
<evidence type="ECO:0000259" key="2">
    <source>
        <dbReference type="PROSITE" id="PS50206"/>
    </source>
</evidence>
<evidence type="ECO:0000313" key="4">
    <source>
        <dbReference type="Proteomes" id="UP001301388"/>
    </source>
</evidence>
<reference evidence="3 4" key="1">
    <citation type="submission" date="2023-12" db="EMBL/GenBank/DDBJ databases">
        <title>Baltic Sea Cyanobacteria.</title>
        <authorList>
            <person name="Delbaje E."/>
            <person name="Fewer D.P."/>
            <person name="Shishido T.K."/>
        </authorList>
    </citation>
    <scope>NUCLEOTIDE SEQUENCE [LARGE SCALE GENOMIC DNA]</scope>
    <source>
        <strain evidence="3 4">UHCC 0370</strain>
    </source>
</reference>
<dbReference type="Proteomes" id="UP001301388">
    <property type="component" value="Unassembled WGS sequence"/>
</dbReference>
<dbReference type="EMBL" id="JAYGIE010000144">
    <property type="protein sequence ID" value="MEA5480655.1"/>
    <property type="molecule type" value="Genomic_DNA"/>
</dbReference>
<comment type="caution">
    <text evidence="3">The sequence shown here is derived from an EMBL/GenBank/DDBJ whole genome shotgun (WGS) entry which is preliminary data.</text>
</comment>
<dbReference type="Gene3D" id="3.40.250.10">
    <property type="entry name" value="Rhodanese-like domain"/>
    <property type="match status" value="1"/>
</dbReference>
<keyword evidence="4" id="KW-1185">Reference proteome</keyword>